<dbReference type="WBParaSite" id="Pan_g18795.t1">
    <property type="protein sequence ID" value="Pan_g18795.t1"/>
    <property type="gene ID" value="Pan_g18795"/>
</dbReference>
<protein>
    <submittedName>
        <fullName evidence="5">NUC domain-containing protein</fullName>
    </submittedName>
</protein>
<reference evidence="4" key="1">
    <citation type="journal article" date="2013" name="Genetics">
        <title>The draft genome and transcriptome of Panagrellus redivivus are shaped by the harsh demands of a free-living lifestyle.</title>
        <authorList>
            <person name="Srinivasan J."/>
            <person name="Dillman A.R."/>
            <person name="Macchietto M.G."/>
            <person name="Heikkinen L."/>
            <person name="Lakso M."/>
            <person name="Fracchia K.M."/>
            <person name="Antoshechkin I."/>
            <person name="Mortazavi A."/>
            <person name="Wong G."/>
            <person name="Sternberg P.W."/>
        </authorList>
    </citation>
    <scope>NUCLEOTIDE SEQUENCE [LARGE SCALE GENOMIC DNA]</scope>
    <source>
        <strain evidence="4">MT8872</strain>
    </source>
</reference>
<dbReference type="AlphaFoldDB" id="A0A7E4VCY8"/>
<feature type="transmembrane region" description="Helical" evidence="3">
    <location>
        <begin position="32"/>
        <end position="52"/>
    </location>
</feature>
<dbReference type="InterPro" id="IPR044929">
    <property type="entry name" value="DNA/RNA_non-sp_Endonuclease_sf"/>
</dbReference>
<keyword evidence="3" id="KW-1133">Transmembrane helix</keyword>
<dbReference type="GO" id="GO:0031674">
    <property type="term" value="C:I band"/>
    <property type="evidence" value="ECO:0007669"/>
    <property type="project" value="TreeGrafter"/>
</dbReference>
<keyword evidence="3" id="KW-0812">Transmembrane</keyword>
<dbReference type="Gene3D" id="3.40.570.10">
    <property type="entry name" value="Extracellular Endonuclease, subunit A"/>
    <property type="match status" value="2"/>
</dbReference>
<dbReference type="InterPro" id="IPR017850">
    <property type="entry name" value="Alkaline_phosphatase_core_sf"/>
</dbReference>
<dbReference type="CDD" id="cd16018">
    <property type="entry name" value="Enpp"/>
    <property type="match status" value="1"/>
</dbReference>
<keyword evidence="2" id="KW-0325">Glycoprotein</keyword>
<reference evidence="5" key="2">
    <citation type="submission" date="2020-10" db="UniProtKB">
        <authorList>
            <consortium name="WormBaseParasite"/>
        </authorList>
    </citation>
    <scope>IDENTIFICATION</scope>
</reference>
<dbReference type="InterPro" id="IPR002591">
    <property type="entry name" value="Phosphodiest/P_Trfase"/>
</dbReference>
<proteinExistence type="predicted"/>
<evidence type="ECO:0000313" key="4">
    <source>
        <dbReference type="Proteomes" id="UP000492821"/>
    </source>
</evidence>
<name>A0A7E4VCY8_PANRE</name>
<dbReference type="GO" id="GO:0055120">
    <property type="term" value="C:striated muscle dense body"/>
    <property type="evidence" value="ECO:0007669"/>
    <property type="project" value="TreeGrafter"/>
</dbReference>
<organism evidence="4 5">
    <name type="scientific">Panagrellus redivivus</name>
    <name type="common">Microworm</name>
    <dbReference type="NCBI Taxonomy" id="6233"/>
    <lineage>
        <taxon>Eukaryota</taxon>
        <taxon>Metazoa</taxon>
        <taxon>Ecdysozoa</taxon>
        <taxon>Nematoda</taxon>
        <taxon>Chromadorea</taxon>
        <taxon>Rhabditida</taxon>
        <taxon>Tylenchina</taxon>
        <taxon>Panagrolaimomorpha</taxon>
        <taxon>Panagrolaimoidea</taxon>
        <taxon>Panagrolaimidae</taxon>
        <taxon>Panagrellus</taxon>
    </lineage>
</organism>
<feature type="transmembrane region" description="Helical" evidence="3">
    <location>
        <begin position="97"/>
        <end position="121"/>
    </location>
</feature>
<dbReference type="Proteomes" id="UP000492821">
    <property type="component" value="Unassembled WGS sequence"/>
</dbReference>
<dbReference type="GO" id="GO:0016787">
    <property type="term" value="F:hydrolase activity"/>
    <property type="evidence" value="ECO:0007669"/>
    <property type="project" value="UniProtKB-KW"/>
</dbReference>
<dbReference type="SUPFAM" id="SSF53649">
    <property type="entry name" value="Alkaline phosphatase-like"/>
    <property type="match status" value="1"/>
</dbReference>
<dbReference type="Pfam" id="PF01663">
    <property type="entry name" value="Phosphodiest"/>
    <property type="match status" value="1"/>
</dbReference>
<keyword evidence="3" id="KW-0472">Membrane</keyword>
<dbReference type="PANTHER" id="PTHR10151:SF114">
    <property type="entry name" value="ECTONUCLEOTIDE PYROPHOSPHATASE_PHOSPHODIESTERASE C27A7.3"/>
    <property type="match status" value="1"/>
</dbReference>
<dbReference type="Gene3D" id="3.30.1360.180">
    <property type="match status" value="1"/>
</dbReference>
<sequence>MSKSGSHVNMQSSDSFSVIDYDQKKLSFRTTAGCFVVLSVDRLCILLARWLLFVSTMDELRTRFIEVVPRGSHCGRPVQNQSIRSESPPRTRNLSPILRFVIAFVTASIVFGLLVPFCLVFDPPNKAKVVDVSNCQFQCNQSSEVPPLLVVCFDGFRADYLHRNLTPTLKRLFDCGVQAPHMVPSFPSITFPNYYTIMTGLFPGYHGIIDKDLFGVDENTPGEDESLDKRRILKAYNLERPWYGGEPIWNTVEKAGRKAAANTWPADKRIQGLSPSFLEKYNQAKTYEQNIDDTIRLLSLPPADRPNFAVFYTHEPDGAGHNYGPDSPEVEKMLHRTENIVTYLLKRLDEAGLLGCINLVFVSDHGMEALRQDPKQHGRFSDVVGNLSVNATAVTSTVGHVYLESEDVPANSSLLDGFNVCRGGDPFVAWTRQNIPRRYHYTNKRVGSLVFESAPGSMFFSDKVTLRKGEHGYDPLHPHMSAIFGAIGPSFKTNLTIAPFQNVELYNLFVDLLQLPNRAPNNGTVGRLHEVLQNPPQTVDETLRVQPCITHIDHSCFKNGTLTSFKSKSQLCLSYNARCEVQLFKKASKLSSGTMYPLAKTFLVSQTQPFHTETLLSAFSTVHADVVHQSKAFKYVQKLIGNYVQEFSQLLVFVGAITDTNNNGIADDADDTSQLTHYFIVLQNCQSLVVSGGPFCENVETAEFLSLVLPVEIKDHNCLSIENYLFRHTARLRDIELLTGFEFDLTVNANVDEEQQSSDDKHQKDQNGVDSEGCDDLVGVDVLAKVAVGVVVALATAVFVDGTVDAFDDFAVFAADELAVGAAASEGGRFDLDEDATVEASWVLALAAPSILPVEIKDHNCLSIEDYLFRHTARLRDIELLTGFEFDLSVSVRTKLSTKLWNSK</sequence>
<evidence type="ECO:0000313" key="5">
    <source>
        <dbReference type="WBParaSite" id="Pan_g18795.t1"/>
    </source>
</evidence>
<keyword evidence="4" id="KW-1185">Reference proteome</keyword>
<dbReference type="PANTHER" id="PTHR10151">
    <property type="entry name" value="ECTONUCLEOTIDE PYROPHOSPHATASE/PHOSPHODIESTERASE"/>
    <property type="match status" value="1"/>
</dbReference>
<dbReference type="Gene3D" id="3.40.720.10">
    <property type="entry name" value="Alkaline Phosphatase, subunit A"/>
    <property type="match status" value="1"/>
</dbReference>
<evidence type="ECO:0000256" key="3">
    <source>
        <dbReference type="SAM" id="Phobius"/>
    </source>
</evidence>
<dbReference type="GO" id="GO:0016529">
    <property type="term" value="C:sarcoplasmic reticulum"/>
    <property type="evidence" value="ECO:0007669"/>
    <property type="project" value="TreeGrafter"/>
</dbReference>
<evidence type="ECO:0000256" key="1">
    <source>
        <dbReference type="ARBA" id="ARBA00022801"/>
    </source>
</evidence>
<keyword evidence="1" id="KW-0378">Hydrolase</keyword>
<evidence type="ECO:0000256" key="2">
    <source>
        <dbReference type="ARBA" id="ARBA00023180"/>
    </source>
</evidence>
<accession>A0A7E4VCY8</accession>